<dbReference type="Proteomes" id="UP000502823">
    <property type="component" value="Unassembled WGS sequence"/>
</dbReference>
<dbReference type="GO" id="GO:0003676">
    <property type="term" value="F:nucleic acid binding"/>
    <property type="evidence" value="ECO:0007669"/>
    <property type="project" value="InterPro"/>
</dbReference>
<gene>
    <name evidence="1" type="ORF">Cfor_11173</name>
</gene>
<comment type="caution">
    <text evidence="1">The sequence shown here is derived from an EMBL/GenBank/DDBJ whole genome shotgun (WGS) entry which is preliminary data.</text>
</comment>
<dbReference type="AlphaFoldDB" id="A0A6L2PZB0"/>
<organism evidence="1 2">
    <name type="scientific">Coptotermes formosanus</name>
    <name type="common">Formosan subterranean termite</name>
    <dbReference type="NCBI Taxonomy" id="36987"/>
    <lineage>
        <taxon>Eukaryota</taxon>
        <taxon>Metazoa</taxon>
        <taxon>Ecdysozoa</taxon>
        <taxon>Arthropoda</taxon>
        <taxon>Hexapoda</taxon>
        <taxon>Insecta</taxon>
        <taxon>Pterygota</taxon>
        <taxon>Neoptera</taxon>
        <taxon>Polyneoptera</taxon>
        <taxon>Dictyoptera</taxon>
        <taxon>Blattodea</taxon>
        <taxon>Blattoidea</taxon>
        <taxon>Termitoidae</taxon>
        <taxon>Rhinotermitidae</taxon>
        <taxon>Coptotermes</taxon>
    </lineage>
</organism>
<dbReference type="InterPro" id="IPR052709">
    <property type="entry name" value="Transposase-MT_Hybrid"/>
</dbReference>
<dbReference type="OrthoDB" id="10065579at2759"/>
<accession>A0A6L2PZB0</accession>
<dbReference type="InterPro" id="IPR036397">
    <property type="entry name" value="RNaseH_sf"/>
</dbReference>
<evidence type="ECO:0000313" key="1">
    <source>
        <dbReference type="EMBL" id="GFG35815.1"/>
    </source>
</evidence>
<name>A0A6L2PZB0_COPFO</name>
<proteinExistence type="predicted"/>
<evidence type="ECO:0008006" key="3">
    <source>
        <dbReference type="Google" id="ProtNLM"/>
    </source>
</evidence>
<keyword evidence="2" id="KW-1185">Reference proteome</keyword>
<dbReference type="Gene3D" id="3.30.420.10">
    <property type="entry name" value="Ribonuclease H-like superfamily/Ribonuclease H"/>
    <property type="match status" value="1"/>
</dbReference>
<dbReference type="PANTHER" id="PTHR46060:SF1">
    <property type="entry name" value="MARINER MOS1 TRANSPOSASE-LIKE PROTEIN"/>
    <property type="match status" value="1"/>
</dbReference>
<dbReference type="PANTHER" id="PTHR46060">
    <property type="entry name" value="MARINER MOS1 TRANSPOSASE-LIKE PROTEIN"/>
    <property type="match status" value="1"/>
</dbReference>
<reference evidence="2" key="1">
    <citation type="submission" date="2020-01" db="EMBL/GenBank/DDBJ databases">
        <title>Draft genome sequence of the Termite Coptotermes fromosanus.</title>
        <authorList>
            <person name="Itakura S."/>
            <person name="Yosikawa Y."/>
            <person name="Umezawa K."/>
        </authorList>
    </citation>
    <scope>NUCLEOTIDE SEQUENCE [LARGE SCALE GENOMIC DNA]</scope>
</reference>
<dbReference type="InParanoid" id="A0A6L2PZB0"/>
<evidence type="ECO:0000313" key="2">
    <source>
        <dbReference type="Proteomes" id="UP000502823"/>
    </source>
</evidence>
<sequence length="128" mass="15084">MLKEAFGDHTLGQTQTYEWFTRFKNGRMSVDDESSGRTSNGTTTENVAKVREAIREDRRRTIHDVCNTMKLKLKGRRFDSIEEIQTESQDVMKTLTRNDFQQCFRSWKSRWNRCTNAERNYFEGVGGK</sequence>
<protein>
    <recommendedName>
        <fullName evidence="3">Mos1 transposase HTH domain-containing protein</fullName>
    </recommendedName>
</protein>
<dbReference type="EMBL" id="BLKM01000579">
    <property type="protein sequence ID" value="GFG35815.1"/>
    <property type="molecule type" value="Genomic_DNA"/>
</dbReference>